<keyword evidence="2" id="KW-1185">Reference proteome</keyword>
<evidence type="ECO:0000313" key="2">
    <source>
        <dbReference type="Proteomes" id="UP000037778"/>
    </source>
</evidence>
<gene>
    <name evidence="1" type="ORF">RZ71_11560</name>
</gene>
<evidence type="ECO:0000313" key="1">
    <source>
        <dbReference type="EMBL" id="KOY76703.1"/>
    </source>
</evidence>
<proteinExistence type="predicted"/>
<dbReference type="InterPro" id="IPR035240">
    <property type="entry name" value="SprT_Zn_ribbon"/>
</dbReference>
<dbReference type="Pfam" id="PF10263">
    <property type="entry name" value="SprT-like"/>
    <property type="match status" value="1"/>
</dbReference>
<dbReference type="Pfam" id="PF17283">
    <property type="entry name" value="Zn_ribbon_SprT"/>
    <property type="match status" value="1"/>
</dbReference>
<name>A0A0M9DCE9_9LACO</name>
<dbReference type="EMBL" id="JXCY01000004">
    <property type="protein sequence ID" value="KOY76703.1"/>
    <property type="molecule type" value="Genomic_DNA"/>
</dbReference>
<dbReference type="OrthoDB" id="9799909at2"/>
<reference evidence="1 2" key="1">
    <citation type="journal article" date="2015" name="Genome Biol. Evol.">
        <title>Functionally Structured Genomes in Lactobacillus kunkeei Colonizing the Honey Crop and Food Products of Honeybees and Stingless Bees.</title>
        <authorList>
            <person name="Tamarit D."/>
            <person name="Ellegaard K.M."/>
            <person name="Wikander J."/>
            <person name="Olofsson T."/>
            <person name="Vasquez A."/>
            <person name="Andersson S.G."/>
        </authorList>
    </citation>
    <scope>NUCLEOTIDE SEQUENCE [LARGE SCALE GENOMIC DNA]</scope>
    <source>
        <strain evidence="1 2">LAko</strain>
    </source>
</reference>
<protein>
    <submittedName>
        <fullName evidence="1">Metallopeptidase, SprT family</fullName>
    </submittedName>
</protein>
<dbReference type="PATRIC" id="fig|148814.15.peg.361"/>
<dbReference type="InterPro" id="IPR006640">
    <property type="entry name" value="SprT-like_domain"/>
</dbReference>
<accession>A0A0M9DCE9</accession>
<dbReference type="NCBIfam" id="NF003339">
    <property type="entry name" value="PRK04351.1"/>
    <property type="match status" value="1"/>
</dbReference>
<dbReference type="SMART" id="SM00731">
    <property type="entry name" value="SprT"/>
    <property type="match status" value="1"/>
</dbReference>
<organism evidence="1 2">
    <name type="scientific">Apilactobacillus kunkeei</name>
    <dbReference type="NCBI Taxonomy" id="148814"/>
    <lineage>
        <taxon>Bacteria</taxon>
        <taxon>Bacillati</taxon>
        <taxon>Bacillota</taxon>
        <taxon>Bacilli</taxon>
        <taxon>Lactobacillales</taxon>
        <taxon>Lactobacillaceae</taxon>
        <taxon>Apilactobacillus</taxon>
    </lineage>
</organism>
<dbReference type="RefSeq" id="WP_053791529.1">
    <property type="nucleotide sequence ID" value="NZ_JXCY01000004.1"/>
</dbReference>
<dbReference type="Proteomes" id="UP000037778">
    <property type="component" value="Unassembled WGS sequence"/>
</dbReference>
<comment type="caution">
    <text evidence="1">The sequence shown here is derived from an EMBL/GenBank/DDBJ whole genome shotgun (WGS) entry which is preliminary data.</text>
</comment>
<dbReference type="AlphaFoldDB" id="A0A0M9DCE9"/>
<dbReference type="GO" id="GO:0006950">
    <property type="term" value="P:response to stress"/>
    <property type="evidence" value="ECO:0007669"/>
    <property type="project" value="UniProtKB-ARBA"/>
</dbReference>
<sequence length="148" mass="17097">MNDQELQTLVEKISQESFAKPFKHRAYFNSRLRTTGGRYHVASHDIDINPKMLTEHSMEILVGVIKHELCHYHLHLAGYSGKHNTLAFKRLLKTVGGSRFAPAPVDKRPFKYVCTHCGQTYRRKRRIDTHKYVCGKCRGKLKLDTGDD</sequence>